<evidence type="ECO:0000313" key="3">
    <source>
        <dbReference type="EMBL" id="BAY55326.1"/>
    </source>
</evidence>
<dbReference type="InterPro" id="IPR036873">
    <property type="entry name" value="Rhodanese-like_dom_sf"/>
</dbReference>
<evidence type="ECO:0000256" key="1">
    <source>
        <dbReference type="SAM" id="SignalP"/>
    </source>
</evidence>
<proteinExistence type="predicted"/>
<dbReference type="GO" id="GO:0016740">
    <property type="term" value="F:transferase activity"/>
    <property type="evidence" value="ECO:0007669"/>
    <property type="project" value="UniProtKB-KW"/>
</dbReference>
<name>A0A1Z4JF10_LEPBY</name>
<dbReference type="SUPFAM" id="SSF52821">
    <property type="entry name" value="Rhodanese/Cell cycle control phosphatase"/>
    <property type="match status" value="1"/>
</dbReference>
<gene>
    <name evidence="3" type="ORF">NIES2135_21490</name>
</gene>
<dbReference type="CDD" id="cd00158">
    <property type="entry name" value="RHOD"/>
    <property type="match status" value="1"/>
</dbReference>
<dbReference type="AlphaFoldDB" id="A0A1Z4JF10"/>
<feature type="signal peptide" evidence="1">
    <location>
        <begin position="1"/>
        <end position="26"/>
    </location>
</feature>
<sequence length="189" mass="21150">MKYLAVALLSCIVLSSEMLATSRNQAAIAAPKPPLDNPAIDMPGYLRVSYEAAKHRETRRISEDDFIRMSREPNTIILDARSREKYDLLHIKGAINLSFPDITVESLKKTFPDKSARILIYCNNNFINAEEPFPSKLPTASLNLSTYIALYNYGYRNIYELAPQIDPKVSKLPFESAPVSTSSHGSIVP</sequence>
<evidence type="ECO:0000313" key="4">
    <source>
        <dbReference type="Proteomes" id="UP000217895"/>
    </source>
</evidence>
<feature type="domain" description="Rhodanese" evidence="2">
    <location>
        <begin position="71"/>
        <end position="170"/>
    </location>
</feature>
<dbReference type="EMBL" id="AP018203">
    <property type="protein sequence ID" value="BAY55326.1"/>
    <property type="molecule type" value="Genomic_DNA"/>
</dbReference>
<keyword evidence="4" id="KW-1185">Reference proteome</keyword>
<protein>
    <submittedName>
        <fullName evidence="3">Rhodanese-like thiosulfate sulfur transferase</fullName>
    </submittedName>
</protein>
<keyword evidence="3" id="KW-0808">Transferase</keyword>
<dbReference type="PROSITE" id="PS50206">
    <property type="entry name" value="RHODANESE_3"/>
    <property type="match status" value="1"/>
</dbReference>
<dbReference type="Gene3D" id="3.40.250.10">
    <property type="entry name" value="Rhodanese-like domain"/>
    <property type="match status" value="1"/>
</dbReference>
<feature type="chain" id="PRO_5011116552" evidence="1">
    <location>
        <begin position="27"/>
        <end position="189"/>
    </location>
</feature>
<accession>A0A1Z4JF10</accession>
<keyword evidence="1" id="KW-0732">Signal</keyword>
<reference evidence="3 4" key="1">
    <citation type="submission" date="2017-06" db="EMBL/GenBank/DDBJ databases">
        <title>Genome sequencing of cyanobaciteial culture collection at National Institute for Environmental Studies (NIES).</title>
        <authorList>
            <person name="Hirose Y."/>
            <person name="Shimura Y."/>
            <person name="Fujisawa T."/>
            <person name="Nakamura Y."/>
            <person name="Kawachi M."/>
        </authorList>
    </citation>
    <scope>NUCLEOTIDE SEQUENCE [LARGE SCALE GENOMIC DNA]</scope>
    <source>
        <strain evidence="3 4">NIES-2135</strain>
    </source>
</reference>
<organism evidence="3 4">
    <name type="scientific">Leptolyngbya boryana NIES-2135</name>
    <dbReference type="NCBI Taxonomy" id="1973484"/>
    <lineage>
        <taxon>Bacteria</taxon>
        <taxon>Bacillati</taxon>
        <taxon>Cyanobacteriota</taxon>
        <taxon>Cyanophyceae</taxon>
        <taxon>Leptolyngbyales</taxon>
        <taxon>Leptolyngbyaceae</taxon>
        <taxon>Leptolyngbya group</taxon>
        <taxon>Leptolyngbya</taxon>
    </lineage>
</organism>
<dbReference type="InterPro" id="IPR001763">
    <property type="entry name" value="Rhodanese-like_dom"/>
</dbReference>
<dbReference type="Pfam" id="PF00581">
    <property type="entry name" value="Rhodanese"/>
    <property type="match status" value="1"/>
</dbReference>
<dbReference type="Proteomes" id="UP000217895">
    <property type="component" value="Chromosome"/>
</dbReference>
<evidence type="ECO:0000259" key="2">
    <source>
        <dbReference type="PROSITE" id="PS50206"/>
    </source>
</evidence>